<comment type="subcellular location">
    <subcellularLocation>
        <location evidence="2">Membrane</location>
        <topology evidence="2">Single-pass membrane protein</topology>
    </subcellularLocation>
</comment>
<keyword evidence="11 15" id="KW-1133">Transmembrane helix</keyword>
<evidence type="ECO:0000256" key="7">
    <source>
        <dbReference type="ARBA" id="ARBA00022723"/>
    </source>
</evidence>
<reference evidence="17 18" key="1">
    <citation type="journal article" date="2018" name="Mol. Plant">
        <title>The genome of Artemisia annua provides insight into the evolution of Asteraceae family and artemisinin biosynthesis.</title>
        <authorList>
            <person name="Shen Q."/>
            <person name="Zhang L."/>
            <person name="Liao Z."/>
            <person name="Wang S."/>
            <person name="Yan T."/>
            <person name="Shi P."/>
            <person name="Liu M."/>
            <person name="Fu X."/>
            <person name="Pan Q."/>
            <person name="Wang Y."/>
            <person name="Lv Z."/>
            <person name="Lu X."/>
            <person name="Zhang F."/>
            <person name="Jiang W."/>
            <person name="Ma Y."/>
            <person name="Chen M."/>
            <person name="Hao X."/>
            <person name="Li L."/>
            <person name="Tang Y."/>
            <person name="Lv G."/>
            <person name="Zhou Y."/>
            <person name="Sun X."/>
            <person name="Brodelius P.E."/>
            <person name="Rose J.K.C."/>
            <person name="Tang K."/>
        </authorList>
    </citation>
    <scope>NUCLEOTIDE SEQUENCE [LARGE SCALE GENOMIC DNA]</scope>
    <source>
        <strain evidence="18">cv. Huhao1</strain>
        <tissue evidence="17">Leaf</tissue>
    </source>
</reference>
<dbReference type="Gene3D" id="3.30.40.10">
    <property type="entry name" value="Zinc/RING finger domain, C3HC4 (zinc finger)"/>
    <property type="match status" value="1"/>
</dbReference>
<evidence type="ECO:0000256" key="2">
    <source>
        <dbReference type="ARBA" id="ARBA00004167"/>
    </source>
</evidence>
<keyword evidence="12 15" id="KW-0472">Membrane</keyword>
<dbReference type="GO" id="GO:0061630">
    <property type="term" value="F:ubiquitin protein ligase activity"/>
    <property type="evidence" value="ECO:0007669"/>
    <property type="project" value="UniProtKB-EC"/>
</dbReference>
<dbReference type="SMART" id="SM00184">
    <property type="entry name" value="RING"/>
    <property type="match status" value="1"/>
</dbReference>
<evidence type="ECO:0000313" key="18">
    <source>
        <dbReference type="Proteomes" id="UP000245207"/>
    </source>
</evidence>
<dbReference type="GO" id="GO:0016020">
    <property type="term" value="C:membrane"/>
    <property type="evidence" value="ECO:0007669"/>
    <property type="project" value="UniProtKB-SubCell"/>
</dbReference>
<dbReference type="FunFam" id="3.30.40.10:FF:000187">
    <property type="entry name" value="E3 ubiquitin-protein ligase ATL6"/>
    <property type="match status" value="1"/>
</dbReference>
<evidence type="ECO:0000256" key="5">
    <source>
        <dbReference type="ARBA" id="ARBA00022679"/>
    </source>
</evidence>
<evidence type="ECO:0000313" key="17">
    <source>
        <dbReference type="EMBL" id="PWA43010.1"/>
    </source>
</evidence>
<sequence>MSTTSNSIPPPQSNDIENTQGRKDYLFVVGFFLMLILIFLITYTYYLCKRSLAPQSLTNYDDVYEDNPIRSSRGLDDDVLVTFPTFVYSEVTMANQKSDIAVKGSGCSICLADYKATDVIRLLPECRHLFHVKCIDKWLKTHPSCPVCRDSPLAGMGWRRMSFVPPLSEEPRMDEFIVREV</sequence>
<dbReference type="PANTHER" id="PTHR46719:SF16">
    <property type="entry name" value="ZINC FINGER, RING_FYVE_PHD-TYPE-RELATED"/>
    <property type="match status" value="1"/>
</dbReference>
<dbReference type="GO" id="GO:0008270">
    <property type="term" value="F:zinc ion binding"/>
    <property type="evidence" value="ECO:0007669"/>
    <property type="project" value="UniProtKB-KW"/>
</dbReference>
<dbReference type="SUPFAM" id="SSF57850">
    <property type="entry name" value="RING/U-box"/>
    <property type="match status" value="1"/>
</dbReference>
<dbReference type="InterPro" id="IPR045899">
    <property type="entry name" value="ATL71-like"/>
</dbReference>
<name>A0A2U1L214_ARTAN</name>
<dbReference type="PROSITE" id="PS50089">
    <property type="entry name" value="ZF_RING_2"/>
    <property type="match status" value="1"/>
</dbReference>
<feature type="transmembrane region" description="Helical" evidence="15">
    <location>
        <begin position="25"/>
        <end position="48"/>
    </location>
</feature>
<gene>
    <name evidence="17" type="ORF">CTI12_AA539960</name>
</gene>
<keyword evidence="9" id="KW-0833">Ubl conjugation pathway</keyword>
<keyword evidence="7" id="KW-0479">Metal-binding</keyword>
<evidence type="ECO:0000256" key="15">
    <source>
        <dbReference type="SAM" id="Phobius"/>
    </source>
</evidence>
<evidence type="ECO:0000256" key="14">
    <source>
        <dbReference type="PROSITE-ProRule" id="PRU00175"/>
    </source>
</evidence>
<proteinExistence type="inferred from homology"/>
<evidence type="ECO:0000256" key="12">
    <source>
        <dbReference type="ARBA" id="ARBA00023136"/>
    </source>
</evidence>
<dbReference type="InterPro" id="IPR001841">
    <property type="entry name" value="Znf_RING"/>
</dbReference>
<evidence type="ECO:0000256" key="13">
    <source>
        <dbReference type="ARBA" id="ARBA00024209"/>
    </source>
</evidence>
<dbReference type="Proteomes" id="UP000245207">
    <property type="component" value="Unassembled WGS sequence"/>
</dbReference>
<keyword evidence="10" id="KW-0862">Zinc</keyword>
<evidence type="ECO:0000256" key="9">
    <source>
        <dbReference type="ARBA" id="ARBA00022786"/>
    </source>
</evidence>
<dbReference type="PANTHER" id="PTHR46719">
    <property type="entry name" value="TRANSCRIPTION FACTOR C2H2 FAMILY-RELATED"/>
    <property type="match status" value="1"/>
</dbReference>
<accession>A0A2U1L214</accession>
<feature type="domain" description="RING-type" evidence="16">
    <location>
        <begin position="107"/>
        <end position="149"/>
    </location>
</feature>
<dbReference type="InterPro" id="IPR013083">
    <property type="entry name" value="Znf_RING/FYVE/PHD"/>
</dbReference>
<evidence type="ECO:0000256" key="6">
    <source>
        <dbReference type="ARBA" id="ARBA00022692"/>
    </source>
</evidence>
<dbReference type="AlphaFoldDB" id="A0A2U1L214"/>
<evidence type="ECO:0000256" key="11">
    <source>
        <dbReference type="ARBA" id="ARBA00022989"/>
    </source>
</evidence>
<dbReference type="CDD" id="cd16461">
    <property type="entry name" value="RING-H2_EL5-like"/>
    <property type="match status" value="1"/>
</dbReference>
<evidence type="ECO:0000256" key="3">
    <source>
        <dbReference type="ARBA" id="ARBA00004906"/>
    </source>
</evidence>
<organism evidence="17 18">
    <name type="scientific">Artemisia annua</name>
    <name type="common">Sweet wormwood</name>
    <dbReference type="NCBI Taxonomy" id="35608"/>
    <lineage>
        <taxon>Eukaryota</taxon>
        <taxon>Viridiplantae</taxon>
        <taxon>Streptophyta</taxon>
        <taxon>Embryophyta</taxon>
        <taxon>Tracheophyta</taxon>
        <taxon>Spermatophyta</taxon>
        <taxon>Magnoliopsida</taxon>
        <taxon>eudicotyledons</taxon>
        <taxon>Gunneridae</taxon>
        <taxon>Pentapetalae</taxon>
        <taxon>asterids</taxon>
        <taxon>campanulids</taxon>
        <taxon>Asterales</taxon>
        <taxon>Asteraceae</taxon>
        <taxon>Asteroideae</taxon>
        <taxon>Anthemideae</taxon>
        <taxon>Artemisiinae</taxon>
        <taxon>Artemisia</taxon>
    </lineage>
</organism>
<keyword evidence="6 15" id="KW-0812">Transmembrane</keyword>
<comment type="pathway">
    <text evidence="3">Protein modification; protein ubiquitination.</text>
</comment>
<dbReference type="EC" id="2.3.2.27" evidence="4"/>
<evidence type="ECO:0000259" key="16">
    <source>
        <dbReference type="PROSITE" id="PS50089"/>
    </source>
</evidence>
<keyword evidence="8 14" id="KW-0863">Zinc-finger</keyword>
<keyword evidence="18" id="KW-1185">Reference proteome</keyword>
<comment type="caution">
    <text evidence="17">The sequence shown here is derived from an EMBL/GenBank/DDBJ whole genome shotgun (WGS) entry which is preliminary data.</text>
</comment>
<dbReference type="OrthoDB" id="8062037at2759"/>
<dbReference type="EMBL" id="PKPP01012065">
    <property type="protein sequence ID" value="PWA43010.1"/>
    <property type="molecule type" value="Genomic_DNA"/>
</dbReference>
<comment type="catalytic activity">
    <reaction evidence="1">
        <text>S-ubiquitinyl-[E2 ubiquitin-conjugating enzyme]-L-cysteine + [acceptor protein]-L-lysine = [E2 ubiquitin-conjugating enzyme]-L-cysteine + N(6)-ubiquitinyl-[acceptor protein]-L-lysine.</text>
        <dbReference type="EC" id="2.3.2.27"/>
    </reaction>
</comment>
<evidence type="ECO:0000256" key="4">
    <source>
        <dbReference type="ARBA" id="ARBA00012483"/>
    </source>
</evidence>
<evidence type="ECO:0000256" key="8">
    <source>
        <dbReference type="ARBA" id="ARBA00022771"/>
    </source>
</evidence>
<protein>
    <recommendedName>
        <fullName evidence="4">RING-type E3 ubiquitin transferase</fullName>
        <ecNumber evidence="4">2.3.2.27</ecNumber>
    </recommendedName>
</protein>
<dbReference type="Pfam" id="PF13639">
    <property type="entry name" value="zf-RING_2"/>
    <property type="match status" value="1"/>
</dbReference>
<evidence type="ECO:0000256" key="10">
    <source>
        <dbReference type="ARBA" id="ARBA00022833"/>
    </source>
</evidence>
<comment type="similarity">
    <text evidence="13">Belongs to the RING-type zinc finger family. ATL subfamily.</text>
</comment>
<keyword evidence="5" id="KW-0808">Transferase</keyword>
<evidence type="ECO:0000256" key="1">
    <source>
        <dbReference type="ARBA" id="ARBA00000900"/>
    </source>
</evidence>